<accession>A0A9Q0XY23</accession>
<comment type="caution">
    <text evidence="1">The sequence shown here is derived from an EMBL/GenBank/DDBJ whole genome shotgun (WGS) entry which is preliminary data.</text>
</comment>
<proteinExistence type="predicted"/>
<organism evidence="1 2">
    <name type="scientific">Phrynocephalus forsythii</name>
    <dbReference type="NCBI Taxonomy" id="171643"/>
    <lineage>
        <taxon>Eukaryota</taxon>
        <taxon>Metazoa</taxon>
        <taxon>Chordata</taxon>
        <taxon>Craniata</taxon>
        <taxon>Vertebrata</taxon>
        <taxon>Euteleostomi</taxon>
        <taxon>Lepidosauria</taxon>
        <taxon>Squamata</taxon>
        <taxon>Bifurcata</taxon>
        <taxon>Unidentata</taxon>
        <taxon>Episquamata</taxon>
        <taxon>Toxicofera</taxon>
        <taxon>Iguania</taxon>
        <taxon>Acrodonta</taxon>
        <taxon>Agamidae</taxon>
        <taxon>Agaminae</taxon>
        <taxon>Phrynocephalus</taxon>
    </lineage>
</organism>
<keyword evidence="2" id="KW-1185">Reference proteome</keyword>
<dbReference type="Proteomes" id="UP001142489">
    <property type="component" value="Unassembled WGS sequence"/>
</dbReference>
<protein>
    <submittedName>
        <fullName evidence="1">Uncharacterized protein</fullName>
    </submittedName>
</protein>
<name>A0A9Q0XY23_9SAUR</name>
<dbReference type="InterPro" id="IPR036514">
    <property type="entry name" value="SGNH_hydro_sf"/>
</dbReference>
<sequence length="121" mass="13910">MPHKITAHTIAITSLSMLNGNTIVSHYCSAWIELNQVHQYSRMRATQKQYDMAVITNTLFHVGTNDTAKRSFQDITKEYKEMGGKMKNLGGQVVISSLLPVKGYPQRERIIEVNNRLRRWC</sequence>
<gene>
    <name evidence="1" type="ORF">JRQ81_014636</name>
</gene>
<dbReference type="AlphaFoldDB" id="A0A9Q0XY23"/>
<evidence type="ECO:0000313" key="1">
    <source>
        <dbReference type="EMBL" id="KAJ7332456.1"/>
    </source>
</evidence>
<dbReference type="EMBL" id="JAPFRF010000005">
    <property type="protein sequence ID" value="KAJ7332456.1"/>
    <property type="molecule type" value="Genomic_DNA"/>
</dbReference>
<reference evidence="1" key="1">
    <citation type="journal article" date="2023" name="DNA Res.">
        <title>Chromosome-level genome assembly of Phrynocephalus forsythii using third-generation DNA sequencing and Hi-C analysis.</title>
        <authorList>
            <person name="Qi Y."/>
            <person name="Zhao W."/>
            <person name="Zhao Y."/>
            <person name="Niu C."/>
            <person name="Cao S."/>
            <person name="Zhang Y."/>
        </authorList>
    </citation>
    <scope>NUCLEOTIDE SEQUENCE</scope>
    <source>
        <tissue evidence="1">Muscle</tissue>
    </source>
</reference>
<dbReference type="SUPFAM" id="SSF52266">
    <property type="entry name" value="SGNH hydrolase"/>
    <property type="match status" value="1"/>
</dbReference>
<evidence type="ECO:0000313" key="2">
    <source>
        <dbReference type="Proteomes" id="UP001142489"/>
    </source>
</evidence>
<dbReference type="OrthoDB" id="5804959at2759"/>
<dbReference type="Gene3D" id="3.40.50.1110">
    <property type="entry name" value="SGNH hydrolase"/>
    <property type="match status" value="1"/>
</dbReference>